<gene>
    <name evidence="4" type="ORF">SAMN05428998_11395</name>
</gene>
<feature type="active site" evidence="2">
    <location>
        <position position="325"/>
    </location>
</feature>
<name>A0A1Y6C0D8_9PROT</name>
<protein>
    <submittedName>
        <fullName evidence="4">Homoserine O-acetyltransferase</fullName>
    </submittedName>
</protein>
<dbReference type="GO" id="GO:0009092">
    <property type="term" value="P:homoserine metabolic process"/>
    <property type="evidence" value="ECO:0007669"/>
    <property type="project" value="TreeGrafter"/>
</dbReference>
<keyword evidence="1 4" id="KW-0808">Transferase</keyword>
<dbReference type="PANTHER" id="PTHR32268:SF11">
    <property type="entry name" value="HOMOSERINE O-ACETYLTRANSFERASE"/>
    <property type="match status" value="1"/>
</dbReference>
<evidence type="ECO:0000256" key="1">
    <source>
        <dbReference type="ARBA" id="ARBA00022679"/>
    </source>
</evidence>
<dbReference type="SUPFAM" id="SSF53474">
    <property type="entry name" value="alpha/beta-Hydrolases"/>
    <property type="match status" value="1"/>
</dbReference>
<evidence type="ECO:0000259" key="3">
    <source>
        <dbReference type="Pfam" id="PF00561"/>
    </source>
</evidence>
<evidence type="ECO:0000313" key="4">
    <source>
        <dbReference type="EMBL" id="SMF38964.1"/>
    </source>
</evidence>
<dbReference type="InterPro" id="IPR029058">
    <property type="entry name" value="AB_hydrolase_fold"/>
</dbReference>
<dbReference type="STRING" id="560819.SAMN05428998_11395"/>
<dbReference type="PANTHER" id="PTHR32268">
    <property type="entry name" value="HOMOSERINE O-ACETYLTRANSFERASE"/>
    <property type="match status" value="1"/>
</dbReference>
<dbReference type="EMBL" id="FWZX01000013">
    <property type="protein sequence ID" value="SMF38964.1"/>
    <property type="molecule type" value="Genomic_DNA"/>
</dbReference>
<dbReference type="Proteomes" id="UP000192917">
    <property type="component" value="Unassembled WGS sequence"/>
</dbReference>
<evidence type="ECO:0000256" key="2">
    <source>
        <dbReference type="PIRSR" id="PIRSR000443-1"/>
    </source>
</evidence>
<dbReference type="GO" id="GO:0009086">
    <property type="term" value="P:methionine biosynthetic process"/>
    <property type="evidence" value="ECO:0007669"/>
    <property type="project" value="TreeGrafter"/>
</dbReference>
<accession>A0A1Y6C0D8</accession>
<dbReference type="PIRSF" id="PIRSF000443">
    <property type="entry name" value="Homoser_Ac_trans"/>
    <property type="match status" value="1"/>
</dbReference>
<sequence>MAEPRDHPRPPGAFVDAPHRLAALGDLALESGEVIRDFGQSYVTHGRLDADGGNAILVCAAIGSTHHRLDFLIGPGRALSPERFFVVAVDPIGNGLSSSPSNSRRQPGMDFPRFSIRDMVRAQARLLRERLGIERLAAVVGASMGGMQALQWAVSEPGMVSAVAAMTPMARTHPWSVAVNETTRRCLLADRAWTGRGFARRPDDGWRAWVGALQLLANRTPAALAEGFGSLAEVVAWLDGRCEQQAAQGFDAHDWLYQSWAYDGHDVGTTPGFDGDTAGALASIRARTLILAPRLDLYNPVEAARFAAEHIRGSRLVELPSNLGHQAAGGLCREDVACIDDALRRLLAA</sequence>
<dbReference type="Pfam" id="PF00561">
    <property type="entry name" value="Abhydrolase_1"/>
    <property type="match status" value="1"/>
</dbReference>
<organism evidence="4 5">
    <name type="scientific">Tistlia consotensis USBA 355</name>
    <dbReference type="NCBI Taxonomy" id="560819"/>
    <lineage>
        <taxon>Bacteria</taxon>
        <taxon>Pseudomonadati</taxon>
        <taxon>Pseudomonadota</taxon>
        <taxon>Alphaproteobacteria</taxon>
        <taxon>Rhodospirillales</taxon>
        <taxon>Rhodovibrionaceae</taxon>
        <taxon>Tistlia</taxon>
    </lineage>
</organism>
<dbReference type="AlphaFoldDB" id="A0A1Y6C0D8"/>
<dbReference type="InterPro" id="IPR000073">
    <property type="entry name" value="AB_hydrolase_1"/>
</dbReference>
<evidence type="ECO:0000313" key="5">
    <source>
        <dbReference type="Proteomes" id="UP000192917"/>
    </source>
</evidence>
<feature type="active site" evidence="2">
    <location>
        <position position="296"/>
    </location>
</feature>
<dbReference type="GO" id="GO:0004414">
    <property type="term" value="F:homoserine O-acetyltransferase activity"/>
    <property type="evidence" value="ECO:0007669"/>
    <property type="project" value="TreeGrafter"/>
</dbReference>
<dbReference type="Gene3D" id="3.40.50.1820">
    <property type="entry name" value="alpha/beta hydrolase"/>
    <property type="match status" value="1"/>
</dbReference>
<proteinExistence type="predicted"/>
<dbReference type="RefSeq" id="WP_085123772.1">
    <property type="nucleotide sequence ID" value="NZ_FWZX01000013.1"/>
</dbReference>
<reference evidence="4 5" key="1">
    <citation type="submission" date="2017-04" db="EMBL/GenBank/DDBJ databases">
        <authorList>
            <person name="Afonso C.L."/>
            <person name="Miller P.J."/>
            <person name="Scott M.A."/>
            <person name="Spackman E."/>
            <person name="Goraichik I."/>
            <person name="Dimitrov K.M."/>
            <person name="Suarez D.L."/>
            <person name="Swayne D.E."/>
        </authorList>
    </citation>
    <scope>NUCLEOTIDE SEQUENCE [LARGE SCALE GENOMIC DNA]</scope>
    <source>
        <strain evidence="4 5">USBA 355</strain>
    </source>
</reference>
<feature type="domain" description="AB hydrolase-1" evidence="3">
    <location>
        <begin position="76"/>
        <end position="178"/>
    </location>
</feature>
<keyword evidence="5" id="KW-1185">Reference proteome</keyword>
<feature type="active site" description="Nucleophile" evidence="2">
    <location>
        <position position="143"/>
    </location>
</feature>
<dbReference type="InterPro" id="IPR008220">
    <property type="entry name" value="HAT_MetX-like"/>
</dbReference>